<dbReference type="GO" id="GO:0009279">
    <property type="term" value="C:cell outer membrane"/>
    <property type="evidence" value="ECO:0007669"/>
    <property type="project" value="UniProtKB-SubCell"/>
</dbReference>
<dbReference type="Gene3D" id="2.60.40.1120">
    <property type="entry name" value="Carboxypeptidase-like, regulatory domain"/>
    <property type="match status" value="1"/>
</dbReference>
<comment type="caution">
    <text evidence="6">The sequence shown here is derived from an EMBL/GenBank/DDBJ whole genome shotgun (WGS) entry which is preliminary data.</text>
</comment>
<evidence type="ECO:0000256" key="2">
    <source>
        <dbReference type="ARBA" id="ARBA00023136"/>
    </source>
</evidence>
<dbReference type="Pfam" id="PF07715">
    <property type="entry name" value="Plug"/>
    <property type="match status" value="1"/>
</dbReference>
<sequence>MKKTNAIRFLRIVFLFTVSCIWGTSESLYAQNKTDGSWKDNKITLRVSNEPLGKILEKVAQQAKADITFQGVTLVGIDKPTTINVKDMPLDKVLGQLIGDQNVKIRYEGVNQIIVEQDVAPQQKDGLKKLLIGGVVLSSDMKEPLIGATVMITDGTKEGGTAGCITDKDGKFSLHIDPKASIRVSYIGYQSVSQQILRENTNMKIVLSPTSINMDEVVVTGISKRSKGSFTGNFVTVKGSDLRKLNPNNILKSLQYFDPSFKIIEDNSRGSDPNARPEFQMRGDQSLGRIDMNSMDLMLDNVSSRPNVPLFVLDGFIVPISRILDLDPERVESITILKDAASTAIYGSRASNGVIVVETKVAPDGALSVTYSGDFTLQAPDLTDYNLMNASEKLQTELKAGVYHPDNANSMNEYNRYLRNILAGVDTYWLSQPLRTALQSRHSLNAAGGTDLFRYSLGVNAVFTPGVMKESSNHSKGVNFSMTYRKEKIVVGANINLSETNGNNSPYGSFADYTGVNPYYRPKNEYGEYVQTLDDYVGAGSTPISNPLYNAHIGVKDFTRNLTIASSLNAEYMVMKNLRISEQLSYTRGMARAEQFLPAGHTRFVAETDLTLKGSYSKRVGEMSSWSSNLGLNWNLPFNKHLFSLFANWTLNEDRSNYVNLFATGYPDSHMDDFIFGYKMATNPSGTEAISRSMGLIGQFSYSYDNRYSFDFNISSETSSRFGTDHRLAPFWSTGVRWNAYREKWLQGRISNLVFRATYGVTGGQNFNPYEAIEFYTFTNTMKPYKSFPLLGAVLRGLNNPDLGWAKTDNLSLGIDMGFWKNRLNISFNYYNNITRDLLTNYDLAPSTGFDSQTMNSGELQNKGFDLSVNVIAFQNIQQQFYWTIGANANHNKNKIRKISDFLRKINEAQLASRKAPLPTLQEGYSTTTLFTVPSLGIDPVTGREVYLTREGKKTFTWNPVDKVPVGDTNPDLSGTINTSVNWKDFSCALIFTYRFGGIVYNQTLVDKLENSSIARNLDRRAMNSRWEKEGDVIRYKKFVLGGDETPQSTRFIMNDNELKLSSLNIGYRMRNDNFAFLRRLNIDVLSLNFTTNDLLRLSTIRMERGLSYPFARSYTLSMSILFK</sequence>
<dbReference type="EMBL" id="VKLW01000022">
    <property type="protein sequence ID" value="TYK32905.1"/>
    <property type="molecule type" value="Genomic_DNA"/>
</dbReference>
<dbReference type="AlphaFoldDB" id="A0A5D3ECV9"/>
<keyword evidence="7" id="KW-1185">Reference proteome</keyword>
<dbReference type="Gene3D" id="2.170.130.10">
    <property type="entry name" value="TonB-dependent receptor, plug domain"/>
    <property type="match status" value="1"/>
</dbReference>
<dbReference type="SUPFAM" id="SSF56935">
    <property type="entry name" value="Porins"/>
    <property type="match status" value="1"/>
</dbReference>
<comment type="subcellular location">
    <subcellularLocation>
        <location evidence="1">Cell outer membrane</location>
    </subcellularLocation>
</comment>
<dbReference type="NCBIfam" id="TIGR04057">
    <property type="entry name" value="SusC_RagA_signa"/>
    <property type="match status" value="1"/>
</dbReference>
<dbReference type="InterPro" id="IPR036942">
    <property type="entry name" value="Beta-barrel_TonB_sf"/>
</dbReference>
<dbReference type="InterPro" id="IPR037066">
    <property type="entry name" value="Plug_dom_sf"/>
</dbReference>
<dbReference type="Gene3D" id="2.40.170.20">
    <property type="entry name" value="TonB-dependent receptor, beta-barrel domain"/>
    <property type="match status" value="1"/>
</dbReference>
<reference evidence="6 7" key="1">
    <citation type="submission" date="2019-07" db="EMBL/GenBank/DDBJ databases">
        <title>Draft Genome Sequences of Bacteroides pyogenes Strains Isolated from the Uterus Holstein Dairy Cows with Metritis.</title>
        <authorList>
            <person name="Cunha F."/>
            <person name="Galvao K.N."/>
            <person name="Jeon S.J."/>
            <person name="Jeong K.C."/>
        </authorList>
    </citation>
    <scope>NUCLEOTIDE SEQUENCE [LARGE SCALE GENOMIC DNA]</scope>
    <source>
        <strain evidence="6 7">KG-31</strain>
    </source>
</reference>
<dbReference type="InterPro" id="IPR012910">
    <property type="entry name" value="Plug_dom"/>
</dbReference>
<dbReference type="InterPro" id="IPR023997">
    <property type="entry name" value="TonB-dep_OMP_SusC/RagA_CS"/>
</dbReference>
<evidence type="ECO:0000256" key="3">
    <source>
        <dbReference type="ARBA" id="ARBA00023237"/>
    </source>
</evidence>
<dbReference type="SUPFAM" id="SSF49464">
    <property type="entry name" value="Carboxypeptidase regulatory domain-like"/>
    <property type="match status" value="1"/>
</dbReference>
<protein>
    <submittedName>
        <fullName evidence="6">SusC/RagA family TonB-linked outer membrane protein</fullName>
    </submittedName>
</protein>
<keyword evidence="2" id="KW-0472">Membrane</keyword>
<evidence type="ECO:0000256" key="1">
    <source>
        <dbReference type="ARBA" id="ARBA00004442"/>
    </source>
</evidence>
<accession>A0A5D3ECV9</accession>
<feature type="chain" id="PRO_5030116244" evidence="4">
    <location>
        <begin position="31"/>
        <end position="1124"/>
    </location>
</feature>
<evidence type="ECO:0000313" key="7">
    <source>
        <dbReference type="Proteomes" id="UP000324383"/>
    </source>
</evidence>
<feature type="signal peptide" evidence="4">
    <location>
        <begin position="1"/>
        <end position="30"/>
    </location>
</feature>
<keyword evidence="3" id="KW-0998">Cell outer membrane</keyword>
<organism evidence="6 7">
    <name type="scientific">Bacteroides pyogenes</name>
    <dbReference type="NCBI Taxonomy" id="310300"/>
    <lineage>
        <taxon>Bacteria</taxon>
        <taxon>Pseudomonadati</taxon>
        <taxon>Bacteroidota</taxon>
        <taxon>Bacteroidia</taxon>
        <taxon>Bacteroidales</taxon>
        <taxon>Bacteroidaceae</taxon>
        <taxon>Bacteroides</taxon>
    </lineage>
</organism>
<evidence type="ECO:0000256" key="4">
    <source>
        <dbReference type="SAM" id="SignalP"/>
    </source>
</evidence>
<evidence type="ECO:0000259" key="5">
    <source>
        <dbReference type="Pfam" id="PF07715"/>
    </source>
</evidence>
<dbReference type="NCBIfam" id="TIGR04056">
    <property type="entry name" value="OMP_RagA_SusC"/>
    <property type="match status" value="1"/>
</dbReference>
<dbReference type="InterPro" id="IPR008969">
    <property type="entry name" value="CarboxyPept-like_regulatory"/>
</dbReference>
<name>A0A5D3ECV9_9BACE</name>
<keyword evidence="4" id="KW-0732">Signal</keyword>
<proteinExistence type="predicted"/>
<dbReference type="Pfam" id="PF13715">
    <property type="entry name" value="CarbopepD_reg_2"/>
    <property type="match status" value="1"/>
</dbReference>
<feature type="domain" description="TonB-dependent receptor plug" evidence="5">
    <location>
        <begin position="233"/>
        <end position="354"/>
    </location>
</feature>
<dbReference type="InterPro" id="IPR023996">
    <property type="entry name" value="TonB-dep_OMP_SusC/RagA"/>
</dbReference>
<dbReference type="Proteomes" id="UP000324383">
    <property type="component" value="Unassembled WGS sequence"/>
</dbReference>
<gene>
    <name evidence="6" type="ORF">FNJ60_10220</name>
</gene>
<dbReference type="RefSeq" id="WP_148730622.1">
    <property type="nucleotide sequence ID" value="NZ_VKLW01000022.1"/>
</dbReference>
<evidence type="ECO:0000313" key="6">
    <source>
        <dbReference type="EMBL" id="TYK32905.1"/>
    </source>
</evidence>